<evidence type="ECO:0000256" key="1">
    <source>
        <dbReference type="SAM" id="MobiDB-lite"/>
    </source>
</evidence>
<evidence type="ECO:0000259" key="2">
    <source>
        <dbReference type="Pfam" id="PF00857"/>
    </source>
</evidence>
<evidence type="ECO:0000313" key="4">
    <source>
        <dbReference type="Proteomes" id="UP000649604"/>
    </source>
</evidence>
<sequence length="90" mass="9903">MKDSLPFEIQMPRAACIIVDMQNDFVRKNAPLGVEDALTTIAPIQKVIVVFREAGRPVIFTPALSPGRRKPCCGPGRRRSTRRPTAARSG</sequence>
<dbReference type="AlphaFoldDB" id="A0A9D5Q8H1"/>
<protein>
    <submittedName>
        <fullName evidence="3">Isochorismatase family protein</fullName>
    </submittedName>
</protein>
<dbReference type="Pfam" id="PF00857">
    <property type="entry name" value="Isochorismatase"/>
    <property type="match status" value="1"/>
</dbReference>
<reference evidence="3" key="1">
    <citation type="submission" date="2019-11" db="EMBL/GenBank/DDBJ databases">
        <title>Microbial mats filling the niche in hypersaline microbial mats.</title>
        <authorList>
            <person name="Wong H.L."/>
            <person name="Macleod F.I."/>
            <person name="White R.A. III"/>
            <person name="Burns B.P."/>
        </authorList>
    </citation>
    <scope>NUCLEOTIDE SEQUENCE</scope>
    <source>
        <strain evidence="3">Rbin_158</strain>
    </source>
</reference>
<evidence type="ECO:0000313" key="3">
    <source>
        <dbReference type="EMBL" id="MBD3327342.1"/>
    </source>
</evidence>
<dbReference type="SUPFAM" id="SSF52499">
    <property type="entry name" value="Isochorismatase-like hydrolases"/>
    <property type="match status" value="1"/>
</dbReference>
<gene>
    <name evidence="3" type="ORF">GF339_22340</name>
</gene>
<organism evidence="3 4">
    <name type="scientific">candidate division KSB3 bacterium</name>
    <dbReference type="NCBI Taxonomy" id="2044937"/>
    <lineage>
        <taxon>Bacteria</taxon>
        <taxon>candidate division KSB3</taxon>
    </lineage>
</organism>
<comment type="caution">
    <text evidence="3">The sequence shown here is derived from an EMBL/GenBank/DDBJ whole genome shotgun (WGS) entry which is preliminary data.</text>
</comment>
<dbReference type="EMBL" id="WJJP01000723">
    <property type="protein sequence ID" value="MBD3327342.1"/>
    <property type="molecule type" value="Genomic_DNA"/>
</dbReference>
<name>A0A9D5Q8H1_9BACT</name>
<dbReference type="InterPro" id="IPR000868">
    <property type="entry name" value="Isochorismatase-like_dom"/>
</dbReference>
<proteinExistence type="predicted"/>
<dbReference type="InterPro" id="IPR036380">
    <property type="entry name" value="Isochorismatase-like_sf"/>
</dbReference>
<dbReference type="Proteomes" id="UP000649604">
    <property type="component" value="Unassembled WGS sequence"/>
</dbReference>
<dbReference type="Gene3D" id="3.40.50.850">
    <property type="entry name" value="Isochorismatase-like"/>
    <property type="match status" value="1"/>
</dbReference>
<accession>A0A9D5Q8H1</accession>
<feature type="compositionally biased region" description="Basic residues" evidence="1">
    <location>
        <begin position="67"/>
        <end position="82"/>
    </location>
</feature>
<feature type="domain" description="Isochorismatase-like" evidence="2">
    <location>
        <begin position="15"/>
        <end position="76"/>
    </location>
</feature>
<feature type="region of interest" description="Disordered" evidence="1">
    <location>
        <begin position="66"/>
        <end position="90"/>
    </location>
</feature>